<evidence type="ECO:0000256" key="6">
    <source>
        <dbReference type="PROSITE-ProRule" id="PRU00221"/>
    </source>
</evidence>
<dbReference type="InParanoid" id="A0A1Z5KRS1"/>
<organism evidence="8 9">
    <name type="scientific">Fistulifera solaris</name>
    <name type="common">Oleaginous diatom</name>
    <dbReference type="NCBI Taxonomy" id="1519565"/>
    <lineage>
        <taxon>Eukaryota</taxon>
        <taxon>Sar</taxon>
        <taxon>Stramenopiles</taxon>
        <taxon>Ochrophyta</taxon>
        <taxon>Bacillariophyta</taxon>
        <taxon>Bacillariophyceae</taxon>
        <taxon>Bacillariophycidae</taxon>
        <taxon>Naviculales</taxon>
        <taxon>Naviculaceae</taxon>
        <taxon>Fistulifera</taxon>
    </lineage>
</organism>
<keyword evidence="4" id="KW-0508">mRNA splicing</keyword>
<dbReference type="Pfam" id="PF00400">
    <property type="entry name" value="WD40"/>
    <property type="match status" value="3"/>
</dbReference>
<keyword evidence="3" id="KW-0677">Repeat</keyword>
<name>A0A1Z5KRS1_FISSO</name>
<dbReference type="OrthoDB" id="538223at2759"/>
<evidence type="ECO:0000256" key="3">
    <source>
        <dbReference type="ARBA" id="ARBA00022737"/>
    </source>
</evidence>
<keyword evidence="2" id="KW-0507">mRNA processing</keyword>
<evidence type="ECO:0000256" key="7">
    <source>
        <dbReference type="SAM" id="MobiDB-lite"/>
    </source>
</evidence>
<feature type="region of interest" description="Disordered" evidence="7">
    <location>
        <begin position="207"/>
        <end position="228"/>
    </location>
</feature>
<keyword evidence="9" id="KW-1185">Reference proteome</keyword>
<dbReference type="SMART" id="SM00667">
    <property type="entry name" value="LisH"/>
    <property type="match status" value="1"/>
</dbReference>
<dbReference type="PROSITE" id="PS50082">
    <property type="entry name" value="WD_REPEATS_2"/>
    <property type="match status" value="3"/>
</dbReference>
<proteinExistence type="inferred from homology"/>
<dbReference type="EMBL" id="BDSP01000278">
    <property type="protein sequence ID" value="GAX28691.1"/>
    <property type="molecule type" value="Genomic_DNA"/>
</dbReference>
<dbReference type="FunCoup" id="A0A1Z5KRS1">
    <property type="interactions" value="1069"/>
</dbReference>
<feature type="repeat" description="WD" evidence="6">
    <location>
        <begin position="283"/>
        <end position="303"/>
    </location>
</feature>
<dbReference type="Proteomes" id="UP000198406">
    <property type="component" value="Unassembled WGS sequence"/>
</dbReference>
<dbReference type="Gene3D" id="2.130.10.10">
    <property type="entry name" value="YVTN repeat-like/Quinoprotein amine dehydrogenase"/>
    <property type="match status" value="2"/>
</dbReference>
<comment type="similarity">
    <text evidence="5">Belongs to the WD repeat SMU1 family.</text>
</comment>
<dbReference type="PRINTS" id="PR00320">
    <property type="entry name" value="GPROTEINBRPT"/>
</dbReference>
<accession>A0A1Z5KRS1</accession>
<dbReference type="InterPro" id="IPR015943">
    <property type="entry name" value="WD40/YVTN_repeat-like_dom_sf"/>
</dbReference>
<evidence type="ECO:0000256" key="4">
    <source>
        <dbReference type="ARBA" id="ARBA00023187"/>
    </source>
</evidence>
<feature type="repeat" description="WD" evidence="6">
    <location>
        <begin position="422"/>
        <end position="465"/>
    </location>
</feature>
<dbReference type="InterPro" id="IPR020472">
    <property type="entry name" value="WD40_PAC1"/>
</dbReference>
<keyword evidence="1 6" id="KW-0853">WD repeat</keyword>
<evidence type="ECO:0000256" key="1">
    <source>
        <dbReference type="ARBA" id="ARBA00022574"/>
    </source>
</evidence>
<dbReference type="AlphaFoldDB" id="A0A1Z5KRS1"/>
<evidence type="ECO:0000313" key="9">
    <source>
        <dbReference type="Proteomes" id="UP000198406"/>
    </source>
</evidence>
<dbReference type="InterPro" id="IPR036322">
    <property type="entry name" value="WD40_repeat_dom_sf"/>
</dbReference>
<dbReference type="SMART" id="SM00320">
    <property type="entry name" value="WD40"/>
    <property type="match status" value="4"/>
</dbReference>
<evidence type="ECO:0000256" key="5">
    <source>
        <dbReference type="ARBA" id="ARBA00025801"/>
    </source>
</evidence>
<gene>
    <name evidence="8" type="ORF">FisN_33Hh033</name>
</gene>
<dbReference type="SUPFAM" id="SSF50978">
    <property type="entry name" value="WD40 repeat-like"/>
    <property type="match status" value="1"/>
</dbReference>
<comment type="caution">
    <text evidence="8">The sequence shown here is derived from an EMBL/GenBank/DDBJ whole genome shotgun (WGS) entry which is preliminary data.</text>
</comment>
<dbReference type="InterPro" id="IPR006594">
    <property type="entry name" value="LisH"/>
</dbReference>
<dbReference type="PROSITE" id="PS50294">
    <property type="entry name" value="WD_REPEATS_REGION"/>
    <property type="match status" value="3"/>
</dbReference>
<protein>
    <submittedName>
        <fullName evidence="8">WD40 repeat-containing protein SMU1</fullName>
    </submittedName>
</protein>
<reference evidence="8 9" key="1">
    <citation type="journal article" date="2015" name="Plant Cell">
        <title>Oil accumulation by the oleaginous diatom Fistulifera solaris as revealed by the genome and transcriptome.</title>
        <authorList>
            <person name="Tanaka T."/>
            <person name="Maeda Y."/>
            <person name="Veluchamy A."/>
            <person name="Tanaka M."/>
            <person name="Abida H."/>
            <person name="Marechal E."/>
            <person name="Bowler C."/>
            <person name="Muto M."/>
            <person name="Sunaga Y."/>
            <person name="Tanaka M."/>
            <person name="Yoshino T."/>
            <person name="Taniguchi T."/>
            <person name="Fukuda Y."/>
            <person name="Nemoto M."/>
            <person name="Matsumoto M."/>
            <person name="Wong P.S."/>
            <person name="Aburatani S."/>
            <person name="Fujibuchi W."/>
        </authorList>
    </citation>
    <scope>NUCLEOTIDE SEQUENCE [LARGE SCALE GENOMIC DNA]</scope>
    <source>
        <strain evidence="8 9">JPCC DA0580</strain>
    </source>
</reference>
<dbReference type="InterPro" id="IPR001680">
    <property type="entry name" value="WD40_rpt"/>
</dbReference>
<dbReference type="PANTHER" id="PTHR22848">
    <property type="entry name" value="WD40 REPEAT PROTEIN"/>
    <property type="match status" value="1"/>
</dbReference>
<dbReference type="InterPro" id="IPR045184">
    <property type="entry name" value="SMU1"/>
</dbReference>
<evidence type="ECO:0000256" key="2">
    <source>
        <dbReference type="ARBA" id="ARBA00022664"/>
    </source>
</evidence>
<dbReference type="GO" id="GO:0000398">
    <property type="term" value="P:mRNA splicing, via spliceosome"/>
    <property type="evidence" value="ECO:0007669"/>
    <property type="project" value="InterPro"/>
</dbReference>
<sequence length="614" mass="68171">MSQFFKAKHTNHTLEIKSDDILRLIGAHLTEQGHHHTARTLQQETKVGLAASFVKDALPQWIQTGQWDAVLTALEALDPQRNPHVPALQAQAYVCTILELADQGEWDVAYATYRCVQPFLHEQSIPDTELGTTTTWGRLVEQKLAALAAVRQTNPHAHVPYQYYEGGSLKASRERLAELIEDWVPSHPRQRLPMLLQQAVQWQSHTGMLPQTKQYDDDDDNKNETKRKKRKKQFDLVLGSVRGEVVAVDDLDQYVPNEMEPIPQDVYSTISFGKKATCEAAVFTPDGANLITGSSDGLIEIWDGRQQYSKLNIQDYEYQKEDKLMGHDVAVTALAISSIGKYLASGAVDGTVVLWSLRTGSSLEKISLVGKESVISLCFRLDSDRHLLVASGSVVREYNIKELKLDGQGSRTKFKAHCAKEFLGHTSYITSCLYISDDEEMSVVTSSGDGTVRIWNQSTGESVNILQPRDHSAVGQSMVVNTFTDGTDTMPVITVIPLQNKKLLIVPRSTVAFAVTLEGTVEQRFVTPTVMVAATVSSSQHTLYAVQENGECAVFHVKTGELVSSIRDFGTQGSRLKEGQGAEISAMLYHPYKHILGAFSNDKRQSKGKLVLWK</sequence>
<feature type="repeat" description="WD" evidence="6">
    <location>
        <begin position="324"/>
        <end position="365"/>
    </location>
</feature>
<dbReference type="PROSITE" id="PS50896">
    <property type="entry name" value="LISH"/>
    <property type="match status" value="1"/>
</dbReference>
<evidence type="ECO:0000313" key="8">
    <source>
        <dbReference type="EMBL" id="GAX28691.1"/>
    </source>
</evidence>